<feature type="domain" description="DUF7344" evidence="3">
    <location>
        <begin position="28"/>
        <end position="99"/>
    </location>
</feature>
<feature type="region of interest" description="Disordered" evidence="1">
    <location>
        <begin position="1"/>
        <end position="20"/>
    </location>
</feature>
<protein>
    <recommendedName>
        <fullName evidence="3">DUF7344 domain-containing protein</fullName>
    </recommendedName>
</protein>
<evidence type="ECO:0000313" key="4">
    <source>
        <dbReference type="EMBL" id="UPV74506.1"/>
    </source>
</evidence>
<feature type="region of interest" description="Disordered" evidence="1">
    <location>
        <begin position="194"/>
        <end position="252"/>
    </location>
</feature>
<dbReference type="Pfam" id="PF24035">
    <property type="entry name" value="DUF7344"/>
    <property type="match status" value="1"/>
</dbReference>
<feature type="transmembrane region" description="Helical" evidence="2">
    <location>
        <begin position="128"/>
        <end position="147"/>
    </location>
</feature>
<dbReference type="EMBL" id="CP096659">
    <property type="protein sequence ID" value="UPV74506.1"/>
    <property type="molecule type" value="Genomic_DNA"/>
</dbReference>
<keyword evidence="2" id="KW-0472">Membrane</keyword>
<dbReference type="Proteomes" id="UP000830729">
    <property type="component" value="Chromosome"/>
</dbReference>
<sequence length="252" mass="27898">MVSDRNRRRSKTGASRSRERLVAATVGSRRRRYALYYLHEQSGPVPVEEVARQVAAWERTTTPEEVAPERTASVAASLRRRHVPALVECDLVAYDDRRRDRVVGRVTDPTVELLLANDPRTRVAWYKVYLAVTAISAGLLALVRFGVPPFAEVGSVAVAALVVALFAVASLGHWYDVYRWRRANEDMPPDFRVTLGEEVTYRDPQAESDESEDEEGDGSEDEDGDGSEDGESAGGNRTDDAVDGETTDDRDG</sequence>
<gene>
    <name evidence="4" type="ORF">M0R89_00195</name>
</gene>
<keyword evidence="2" id="KW-1133">Transmembrane helix</keyword>
<dbReference type="AlphaFoldDB" id="A0A8U0HUY6"/>
<proteinExistence type="predicted"/>
<keyword evidence="2" id="KW-0812">Transmembrane</keyword>
<evidence type="ECO:0000259" key="3">
    <source>
        <dbReference type="Pfam" id="PF24035"/>
    </source>
</evidence>
<organism evidence="4 5">
    <name type="scientific">Halorussus limi</name>
    <dbReference type="NCBI Taxonomy" id="2938695"/>
    <lineage>
        <taxon>Archaea</taxon>
        <taxon>Methanobacteriati</taxon>
        <taxon>Methanobacteriota</taxon>
        <taxon>Stenosarchaea group</taxon>
        <taxon>Halobacteria</taxon>
        <taxon>Halobacteriales</taxon>
        <taxon>Haladaptataceae</taxon>
        <taxon>Halorussus</taxon>
    </lineage>
</organism>
<keyword evidence="5" id="KW-1185">Reference proteome</keyword>
<feature type="compositionally biased region" description="Basic residues" evidence="1">
    <location>
        <begin position="1"/>
        <end position="11"/>
    </location>
</feature>
<evidence type="ECO:0000256" key="2">
    <source>
        <dbReference type="SAM" id="Phobius"/>
    </source>
</evidence>
<feature type="transmembrane region" description="Helical" evidence="2">
    <location>
        <begin position="153"/>
        <end position="175"/>
    </location>
</feature>
<feature type="compositionally biased region" description="Acidic residues" evidence="1">
    <location>
        <begin position="206"/>
        <end position="231"/>
    </location>
</feature>
<dbReference type="KEGG" id="halx:M0R89_00195"/>
<dbReference type="InterPro" id="IPR055768">
    <property type="entry name" value="DUF7344"/>
</dbReference>
<name>A0A8U0HUY6_9EURY</name>
<evidence type="ECO:0000313" key="5">
    <source>
        <dbReference type="Proteomes" id="UP000830729"/>
    </source>
</evidence>
<dbReference type="RefSeq" id="WP_248650551.1">
    <property type="nucleotide sequence ID" value="NZ_CP096659.1"/>
</dbReference>
<accession>A0A8U0HUY6</accession>
<reference evidence="4 5" key="1">
    <citation type="submission" date="2022-04" db="EMBL/GenBank/DDBJ databases">
        <title>Diverse halophilic archaea isolated from saline environments.</title>
        <authorList>
            <person name="Cui H.-L."/>
        </authorList>
    </citation>
    <scope>NUCLEOTIDE SEQUENCE [LARGE SCALE GENOMIC DNA]</scope>
    <source>
        <strain evidence="4 5">XZYJT49</strain>
    </source>
</reference>
<evidence type="ECO:0000256" key="1">
    <source>
        <dbReference type="SAM" id="MobiDB-lite"/>
    </source>
</evidence>
<dbReference type="GeneID" id="72183572"/>